<dbReference type="AlphaFoldDB" id="H2BXK7"/>
<keyword evidence="5" id="KW-0732">Signal</keyword>
<keyword evidence="7" id="KW-1185">Reference proteome</keyword>
<dbReference type="SMART" id="SM00028">
    <property type="entry name" value="TPR"/>
    <property type="match status" value="5"/>
</dbReference>
<keyword evidence="4" id="KW-0472">Membrane</keyword>
<organism evidence="6 7">
    <name type="scientific">Gillisia limnaea (strain DSM 15749 / LMG 21470 / R-8282)</name>
    <dbReference type="NCBI Taxonomy" id="865937"/>
    <lineage>
        <taxon>Bacteria</taxon>
        <taxon>Pseudomonadati</taxon>
        <taxon>Bacteroidota</taxon>
        <taxon>Flavobacteriia</taxon>
        <taxon>Flavobacteriales</taxon>
        <taxon>Flavobacteriaceae</taxon>
        <taxon>Gillisia</taxon>
    </lineage>
</organism>
<feature type="repeat" description="TPR" evidence="3">
    <location>
        <begin position="271"/>
        <end position="304"/>
    </location>
</feature>
<feature type="chain" id="PRO_5003559578" evidence="5">
    <location>
        <begin position="18"/>
        <end position="472"/>
    </location>
</feature>
<feature type="repeat" description="TPR" evidence="3">
    <location>
        <begin position="237"/>
        <end position="270"/>
    </location>
</feature>
<evidence type="ECO:0000256" key="5">
    <source>
        <dbReference type="SAM" id="SignalP"/>
    </source>
</evidence>
<keyword evidence="1" id="KW-0677">Repeat</keyword>
<feature type="repeat" description="TPR" evidence="3">
    <location>
        <begin position="339"/>
        <end position="372"/>
    </location>
</feature>
<keyword evidence="2 3" id="KW-0802">TPR repeat</keyword>
<dbReference type="Gene3D" id="1.25.40.10">
    <property type="entry name" value="Tetratricopeptide repeat domain"/>
    <property type="match status" value="2"/>
</dbReference>
<dbReference type="SUPFAM" id="SSF48452">
    <property type="entry name" value="TPR-like"/>
    <property type="match status" value="1"/>
</dbReference>
<dbReference type="STRING" id="865937.Gilli_2507"/>
<evidence type="ECO:0000313" key="6">
    <source>
        <dbReference type="EMBL" id="EHQ03131.1"/>
    </source>
</evidence>
<proteinExistence type="predicted"/>
<dbReference type="InterPro" id="IPR011990">
    <property type="entry name" value="TPR-like_helical_dom_sf"/>
</dbReference>
<accession>H2BXK7</accession>
<dbReference type="InterPro" id="IPR019734">
    <property type="entry name" value="TPR_rpt"/>
</dbReference>
<dbReference type="PANTHER" id="PTHR44943:SF8">
    <property type="entry name" value="TPR REPEAT-CONTAINING PROTEIN MJ0263"/>
    <property type="match status" value="1"/>
</dbReference>
<dbReference type="PROSITE" id="PS50005">
    <property type="entry name" value="TPR"/>
    <property type="match status" value="5"/>
</dbReference>
<dbReference type="Pfam" id="PF13181">
    <property type="entry name" value="TPR_8"/>
    <property type="match status" value="1"/>
</dbReference>
<dbReference type="SMART" id="SM00671">
    <property type="entry name" value="SEL1"/>
    <property type="match status" value="3"/>
</dbReference>
<keyword evidence="4" id="KW-1133">Transmembrane helix</keyword>
<gene>
    <name evidence="6" type="ORF">Gilli_2507</name>
</gene>
<dbReference type="InterPro" id="IPR051685">
    <property type="entry name" value="Ycf3/AcsC/BcsC/TPR_MFPF"/>
</dbReference>
<dbReference type="Proteomes" id="UP000003844">
    <property type="component" value="Unassembled WGS sequence"/>
</dbReference>
<keyword evidence="4" id="KW-0812">Transmembrane</keyword>
<name>H2BXK7_GILLR</name>
<evidence type="ECO:0000256" key="3">
    <source>
        <dbReference type="PROSITE-ProRule" id="PRU00339"/>
    </source>
</evidence>
<dbReference type="EMBL" id="JH594606">
    <property type="protein sequence ID" value="EHQ03131.1"/>
    <property type="molecule type" value="Genomic_DNA"/>
</dbReference>
<feature type="transmembrane region" description="Helical" evidence="4">
    <location>
        <begin position="81"/>
        <end position="100"/>
    </location>
</feature>
<evidence type="ECO:0000256" key="2">
    <source>
        <dbReference type="ARBA" id="ARBA00022803"/>
    </source>
</evidence>
<dbReference type="PROSITE" id="PS50293">
    <property type="entry name" value="TPR_REGION"/>
    <property type="match status" value="1"/>
</dbReference>
<dbReference type="OrthoDB" id="965869at2"/>
<reference evidence="7" key="1">
    <citation type="journal article" date="2012" name="Stand. Genomic Sci.">
        <title>Genome sequence of the Antarctic rhodopsins-containing flavobacterium Gillisia limnaea type strain (R-8282(T)).</title>
        <authorList>
            <person name="Riedel T."/>
            <person name="Held B."/>
            <person name="Nolan M."/>
            <person name="Lucas S."/>
            <person name="Lapidus A."/>
            <person name="Tice H."/>
            <person name="Del Rio T.G."/>
            <person name="Cheng J.F."/>
            <person name="Han C."/>
            <person name="Tapia R."/>
            <person name="Goodwin L.A."/>
            <person name="Pitluck S."/>
            <person name="Liolios K."/>
            <person name="Mavromatis K."/>
            <person name="Pagani I."/>
            <person name="Ivanova N."/>
            <person name="Mikhailova N."/>
            <person name="Pati A."/>
            <person name="Chen A."/>
            <person name="Palaniappan K."/>
            <person name="Land M."/>
            <person name="Rohde M."/>
            <person name="Tindall B.J."/>
            <person name="Detter J.C."/>
            <person name="Goker M."/>
            <person name="Bristow J."/>
            <person name="Eisen J.A."/>
            <person name="Markowitz V."/>
            <person name="Hugenholtz P."/>
            <person name="Kyrpides N.C."/>
            <person name="Klenk H.P."/>
            <person name="Woyke T."/>
        </authorList>
    </citation>
    <scope>NUCLEOTIDE SEQUENCE [LARGE SCALE GENOMIC DNA]</scope>
    <source>
        <strain evidence="7">DSM 15749 / LMG 21470 / R-8282</strain>
    </source>
</reference>
<dbReference type="Pfam" id="PF14559">
    <property type="entry name" value="TPR_19"/>
    <property type="match status" value="1"/>
</dbReference>
<dbReference type="HOGENOM" id="CLU_578421_0_0_10"/>
<feature type="repeat" description="TPR" evidence="3">
    <location>
        <begin position="305"/>
        <end position="338"/>
    </location>
</feature>
<sequence length="472" mass="54068">MNKLLILILLLNITVFAQSNSNTEIDSKTNYNTELLKQNFEIEKTQLKIDALEKSIQSDLEKLSLETDAKIEKLNSKIENYLLIGSVALAIILFLINFFGRKLIVDKIENLIQIQASKYAEQKANQVIQEYIDNGKIEELIEQKAKPIITEIAKKIELDGINVIDEIKVKGNEVISSMLASNTNGVGEIPEKEEKEIKKKNLNTRAREFFDLAFSRKDPLIQIELYKNVLELEPNNIAALNNVGAAYNNAYNYNDAIKHLTKAVEIEPEYAIAIANLANSYNLSDDLDKALEYANKAIEKNPNLDWSYSVKGNVLTKKGKLDDAEKTFGLAIKINPNSPEVYNTRGYFYEETGKYEEAEKDFLKAEKLGFPNKAMLYNNFAVLYRRKKEFNKALKYLEKAREENPDFPNIEGTLALIYADKGDRDNFYKHMIIALEKGCPAWNYIDDPGFDKFREEEKLNKLLESYKKKYVA</sequence>
<protein>
    <submittedName>
        <fullName evidence="6">Tetratricopeptide TPR_2 repeat-containing protein</fullName>
    </submittedName>
</protein>
<evidence type="ECO:0000256" key="4">
    <source>
        <dbReference type="SAM" id="Phobius"/>
    </source>
</evidence>
<dbReference type="RefSeq" id="WP_006989439.1">
    <property type="nucleotide sequence ID" value="NZ_JH594606.1"/>
</dbReference>
<dbReference type="PANTHER" id="PTHR44943">
    <property type="entry name" value="CELLULOSE SYNTHASE OPERON PROTEIN C"/>
    <property type="match status" value="1"/>
</dbReference>
<feature type="signal peptide" evidence="5">
    <location>
        <begin position="1"/>
        <end position="17"/>
    </location>
</feature>
<evidence type="ECO:0000313" key="7">
    <source>
        <dbReference type="Proteomes" id="UP000003844"/>
    </source>
</evidence>
<dbReference type="InterPro" id="IPR006597">
    <property type="entry name" value="Sel1-like"/>
</dbReference>
<feature type="repeat" description="TPR" evidence="3">
    <location>
        <begin position="374"/>
        <end position="407"/>
    </location>
</feature>
<dbReference type="Pfam" id="PF13424">
    <property type="entry name" value="TPR_12"/>
    <property type="match status" value="1"/>
</dbReference>
<evidence type="ECO:0000256" key="1">
    <source>
        <dbReference type="ARBA" id="ARBA00022737"/>
    </source>
</evidence>
<dbReference type="eggNOG" id="COG0457">
    <property type="taxonomic scope" value="Bacteria"/>
</dbReference>